<protein>
    <recommendedName>
        <fullName evidence="3">Nuclease SbcCD subunit C</fullName>
    </recommendedName>
</protein>
<dbReference type="EMBL" id="LSZF01000027">
    <property type="protein sequence ID" value="OWM34042.1"/>
    <property type="molecule type" value="Genomic_DNA"/>
</dbReference>
<dbReference type="SUPFAM" id="SSF52540">
    <property type="entry name" value="P-loop containing nucleoside triphosphate hydrolases"/>
    <property type="match status" value="1"/>
</dbReference>
<evidence type="ECO:0000313" key="7">
    <source>
        <dbReference type="Proteomes" id="UP000197692"/>
    </source>
</evidence>
<dbReference type="PANTHER" id="PTHR32114">
    <property type="entry name" value="ABC TRANSPORTER ABCH.3"/>
    <property type="match status" value="1"/>
</dbReference>
<name>A0A854NER4_CORDP</name>
<evidence type="ECO:0000256" key="2">
    <source>
        <dbReference type="ARBA" id="ARBA00011322"/>
    </source>
</evidence>
<feature type="coiled-coil region" evidence="4">
    <location>
        <begin position="286"/>
        <end position="313"/>
    </location>
</feature>
<evidence type="ECO:0000313" key="6">
    <source>
        <dbReference type="EMBL" id="OWM34042.1"/>
    </source>
</evidence>
<comment type="caution">
    <text evidence="6">The sequence shown here is derived from an EMBL/GenBank/DDBJ whole genome shotgun (WGS) entry which is preliminary data.</text>
</comment>
<dbReference type="RefSeq" id="WP_010935229.1">
    <property type="nucleotide sequence ID" value="NZ_JADQUE010000003.1"/>
</dbReference>
<gene>
    <name evidence="6" type="ORF">AY602_08835</name>
</gene>
<evidence type="ECO:0000256" key="4">
    <source>
        <dbReference type="SAM" id="Coils"/>
    </source>
</evidence>
<keyword evidence="4" id="KW-0175">Coiled coil</keyword>
<dbReference type="Pfam" id="PF13166">
    <property type="entry name" value="AAA_13"/>
    <property type="match status" value="1"/>
</dbReference>
<evidence type="ECO:0000256" key="1">
    <source>
        <dbReference type="ARBA" id="ARBA00006930"/>
    </source>
</evidence>
<comment type="subunit">
    <text evidence="2">Heterodimer of SbcC and SbcD.</text>
</comment>
<evidence type="ECO:0000259" key="5">
    <source>
        <dbReference type="Pfam" id="PF13166"/>
    </source>
</evidence>
<proteinExistence type="inferred from homology"/>
<feature type="coiled-coil region" evidence="4">
    <location>
        <begin position="93"/>
        <end position="134"/>
    </location>
</feature>
<reference evidence="7" key="1">
    <citation type="submission" date="2016-02" db="EMBL/GenBank/DDBJ databases">
        <title>Genomic analyses of a collection of pathogenic Corynebacterium diphtheriae.</title>
        <authorList>
            <person name="Sangal V."/>
            <person name="Titov L."/>
        </authorList>
    </citation>
    <scope>NUCLEOTIDE SEQUENCE [LARGE SCALE GENOMIC DNA]</scope>
    <source>
        <strain evidence="7">1438</strain>
    </source>
</reference>
<comment type="similarity">
    <text evidence="1">Belongs to the SMC family. SbcC subfamily.</text>
</comment>
<dbReference type="Proteomes" id="UP000197692">
    <property type="component" value="Unassembled WGS sequence"/>
</dbReference>
<dbReference type="Gene3D" id="3.40.50.300">
    <property type="entry name" value="P-loop containing nucleotide triphosphate hydrolases"/>
    <property type="match status" value="2"/>
</dbReference>
<feature type="domain" description="Protein CR006 P-loop" evidence="5">
    <location>
        <begin position="15"/>
        <end position="723"/>
    </location>
</feature>
<dbReference type="InterPro" id="IPR026866">
    <property type="entry name" value="CR006_AAA"/>
</dbReference>
<dbReference type="PANTHER" id="PTHR32114:SF2">
    <property type="entry name" value="ABC TRANSPORTER ABCH.3"/>
    <property type="match status" value="1"/>
</dbReference>
<dbReference type="AlphaFoldDB" id="A0A854NER4"/>
<dbReference type="InterPro" id="IPR027417">
    <property type="entry name" value="P-loop_NTPase"/>
</dbReference>
<accession>A0A854NER4</accession>
<sequence length="746" mass="85503">MIRSVSLSELPSFGEDEVLNNLTTVNYVFGPNGSGKTSISRSLTPSLNGIANDYSHVKWGRESQTVKVYNRDYVNKTFTKAEERGVFLLGEDSKETFNQIKELQDALQKAEGKIENFRSMIETAQKELEVMRKDLRDKVWDRRSDIPEVLRHEMTGLNGGRDRCLELTLDKAAEFPDRGEETFESLLSKARVVFSNEIDEQPPIPPVPVLEWNEGNLREALRTPIVGSADVPLSDMIERLGISDWVREGVEHFHDPRNSATLCPFCQQTPPQNLSEQLTRLFDDTYQEKRSEIEQFKRELEAFDQSLTSYKKQNFDVLQYGGGSAEINQAFETVEVGLKSIATSLEQKMMKPSDAIEVGSVAQSHAVLVSIVDRANEEIKENNTIIRTRKDQRSIIIDNAWREFVRGHLNDLITTFLKEKEKVDKKVNGLQEKIEQQEGFCQSHESKLRQLRAQTTSSEATIETINEMLEMSQFHSFKLAKAHHTKDGYRIVRDDAQTADIATLSEGERTFVTFLYFYHSLSEVKQEGETEKICAIIDDPISSLDGDIMFVVSALTRDLIQKVRQQKHDRVSQVFLLTHNTRFHEEVSYNHKGEESPEVKFYRIKKFSPEPNQMQDCGRKNPIRSAYQELWDEVAAARLCPDSRRPWLPNILRRILESYFSTLGGQRNLYEIGEGLPPSEKALHDALIAWSHSGSHTIVGAEVYAQSSVSNERWLEAFERVFQKTSNGAHWGHFEMMMREAEKYVQ</sequence>
<organism evidence="6 7">
    <name type="scientific">Corynebacterium diphtheriae bv. mitis</name>
    <dbReference type="NCBI Taxonomy" id="1806053"/>
    <lineage>
        <taxon>Bacteria</taxon>
        <taxon>Bacillati</taxon>
        <taxon>Actinomycetota</taxon>
        <taxon>Actinomycetes</taxon>
        <taxon>Mycobacteriales</taxon>
        <taxon>Corynebacteriaceae</taxon>
        <taxon>Corynebacterium</taxon>
    </lineage>
</organism>
<evidence type="ECO:0000256" key="3">
    <source>
        <dbReference type="ARBA" id="ARBA00013368"/>
    </source>
</evidence>